<keyword evidence="6 11" id="KW-1133">Transmembrane helix</keyword>
<protein>
    <recommendedName>
        <fullName evidence="9">Flagellar M-ring protein</fullName>
    </recommendedName>
</protein>
<keyword evidence="14" id="KW-0966">Cell projection</keyword>
<dbReference type="Pfam" id="PF08345">
    <property type="entry name" value="YscJ_FliF_C"/>
    <property type="match status" value="1"/>
</dbReference>
<comment type="subcellular location">
    <subcellularLocation>
        <location evidence="1 9">Bacterial flagellum basal body</location>
    </subcellularLocation>
    <subcellularLocation>
        <location evidence="2">Cell membrane</location>
        <topology evidence="2">Multi-pass membrane protein</topology>
    </subcellularLocation>
</comment>
<dbReference type="EMBL" id="JAMQJZ010000014">
    <property type="protein sequence ID" value="MDC3421887.1"/>
    <property type="molecule type" value="Genomic_DNA"/>
</dbReference>
<comment type="function">
    <text evidence="9">The M ring may be actively involved in energy transduction.</text>
</comment>
<dbReference type="PANTHER" id="PTHR30046:SF0">
    <property type="entry name" value="FLAGELLAR M-RING PROTEIN"/>
    <property type="match status" value="1"/>
</dbReference>
<dbReference type="Pfam" id="PF01514">
    <property type="entry name" value="YscJ_FliF"/>
    <property type="match status" value="1"/>
</dbReference>
<feature type="domain" description="Flagellar M-ring C-terminal" evidence="13">
    <location>
        <begin position="259"/>
        <end position="403"/>
    </location>
</feature>
<keyword evidence="7 11" id="KW-0472">Membrane</keyword>
<evidence type="ECO:0000256" key="5">
    <source>
        <dbReference type="ARBA" id="ARBA00022692"/>
    </source>
</evidence>
<evidence type="ECO:0000256" key="2">
    <source>
        <dbReference type="ARBA" id="ARBA00004651"/>
    </source>
</evidence>
<evidence type="ECO:0000259" key="12">
    <source>
        <dbReference type="Pfam" id="PF01514"/>
    </source>
</evidence>
<dbReference type="InterPro" id="IPR013556">
    <property type="entry name" value="Flag_M-ring_C"/>
</dbReference>
<dbReference type="NCBIfam" id="TIGR00206">
    <property type="entry name" value="fliF"/>
    <property type="match status" value="1"/>
</dbReference>
<name>A0A9X3WKP7_9BACI</name>
<evidence type="ECO:0000256" key="8">
    <source>
        <dbReference type="ARBA" id="ARBA00023143"/>
    </source>
</evidence>
<dbReference type="RefSeq" id="WP_259866237.1">
    <property type="nucleotide sequence ID" value="NZ_JAMQJZ010000014.1"/>
</dbReference>
<keyword evidence="5 11" id="KW-0812">Transmembrane</keyword>
<organism evidence="14 15">
    <name type="scientific">Aquibacillus koreensis</name>
    <dbReference type="NCBI Taxonomy" id="279446"/>
    <lineage>
        <taxon>Bacteria</taxon>
        <taxon>Bacillati</taxon>
        <taxon>Bacillota</taxon>
        <taxon>Bacilli</taxon>
        <taxon>Bacillales</taxon>
        <taxon>Bacillaceae</taxon>
        <taxon>Aquibacillus</taxon>
    </lineage>
</organism>
<feature type="transmembrane region" description="Helical" evidence="11">
    <location>
        <begin position="449"/>
        <end position="469"/>
    </location>
</feature>
<dbReference type="InterPro" id="IPR000067">
    <property type="entry name" value="FlgMring_FliF"/>
</dbReference>
<dbReference type="Proteomes" id="UP001145072">
    <property type="component" value="Unassembled WGS sequence"/>
</dbReference>
<dbReference type="GO" id="GO:0005886">
    <property type="term" value="C:plasma membrane"/>
    <property type="evidence" value="ECO:0007669"/>
    <property type="project" value="UniProtKB-SubCell"/>
</dbReference>
<keyword evidence="14" id="KW-0969">Cilium</keyword>
<comment type="caution">
    <text evidence="14">The sequence shown here is derived from an EMBL/GenBank/DDBJ whole genome shotgun (WGS) entry which is preliminary data.</text>
</comment>
<dbReference type="PIRSF" id="PIRSF004862">
    <property type="entry name" value="FliF"/>
    <property type="match status" value="1"/>
</dbReference>
<keyword evidence="4" id="KW-1003">Cell membrane</keyword>
<evidence type="ECO:0000256" key="7">
    <source>
        <dbReference type="ARBA" id="ARBA00023136"/>
    </source>
</evidence>
<evidence type="ECO:0000256" key="9">
    <source>
        <dbReference type="PIRNR" id="PIRNR004862"/>
    </source>
</evidence>
<dbReference type="InterPro" id="IPR006182">
    <property type="entry name" value="FliF_N_dom"/>
</dbReference>
<keyword evidence="8 9" id="KW-0975">Bacterial flagellum</keyword>
<sequence length="535" mass="59729">MKQRFDLYREKIKNYWTTRSKAQKGLFIGLIFLFLLLIVGGSFLTNHAKMVPLYSNLSLQEVGQIKAELDARGVKYELSNAGTTLSVPSEQVDTLLVDLAAQGLPDSGNVDYSFFSQNASWGMTDNEFEVMKLDAMQTELANLIKSINGIQDASVMLNKPQTPVFLSDREEEASASIVIETQPGYQINESQIKALYHLVSKTVPNLPTDNIVIMNQNFEYFDLNNSNSFASGDAYASQQAIKRDVERDLQRRIQQMIGTMIGNDKVIASVTADIDFTQENRIEEIVEPVDEENMQGLPVSVERVTEAYTGTGAEAAEGGVGDGDVPNYPAADENGTGDYEMVKESINNEFNRIQREIVESKYKIRDLGIQVAVDNTKEPVEEANEVQYLTQQEQMQVEEGIASILDSIVTTSIDKSYGDVVPDEKVSIVFQEFNGRQSAAAPTVPIIPFWTYVIGGLLILAIIGLIIALRKRKKSETIEEEFALEETPNVVMNDVPDIDNKQETETGIKKKQLERMAQQKPEDFAKLIRSWIADD</sequence>
<dbReference type="InterPro" id="IPR043427">
    <property type="entry name" value="YscJ/FliF"/>
</dbReference>
<dbReference type="PRINTS" id="PR01009">
    <property type="entry name" value="FLGMRINGFLIF"/>
</dbReference>
<dbReference type="GO" id="GO:0009431">
    <property type="term" value="C:bacterial-type flagellum basal body, MS ring"/>
    <property type="evidence" value="ECO:0007669"/>
    <property type="project" value="InterPro"/>
</dbReference>
<dbReference type="AlphaFoldDB" id="A0A9X3WKP7"/>
<evidence type="ECO:0000256" key="1">
    <source>
        <dbReference type="ARBA" id="ARBA00004117"/>
    </source>
</evidence>
<dbReference type="GO" id="GO:0003774">
    <property type="term" value="F:cytoskeletal motor activity"/>
    <property type="evidence" value="ECO:0007669"/>
    <property type="project" value="InterPro"/>
</dbReference>
<evidence type="ECO:0000256" key="4">
    <source>
        <dbReference type="ARBA" id="ARBA00022475"/>
    </source>
</evidence>
<dbReference type="GO" id="GO:0071973">
    <property type="term" value="P:bacterial-type flagellum-dependent cell motility"/>
    <property type="evidence" value="ECO:0007669"/>
    <property type="project" value="InterPro"/>
</dbReference>
<dbReference type="InterPro" id="IPR045851">
    <property type="entry name" value="AMP-bd_C_sf"/>
</dbReference>
<evidence type="ECO:0000256" key="3">
    <source>
        <dbReference type="ARBA" id="ARBA00007971"/>
    </source>
</evidence>
<evidence type="ECO:0000256" key="6">
    <source>
        <dbReference type="ARBA" id="ARBA00022989"/>
    </source>
</evidence>
<evidence type="ECO:0000256" key="10">
    <source>
        <dbReference type="SAM" id="MobiDB-lite"/>
    </source>
</evidence>
<feature type="domain" description="Flagellar M-ring N-terminal" evidence="12">
    <location>
        <begin position="47"/>
        <end position="220"/>
    </location>
</feature>
<feature type="region of interest" description="Disordered" evidence="10">
    <location>
        <begin position="314"/>
        <end position="336"/>
    </location>
</feature>
<comment type="similarity">
    <text evidence="3 9">Belongs to the FliF family.</text>
</comment>
<accession>A0A9X3WKP7</accession>
<evidence type="ECO:0000313" key="14">
    <source>
        <dbReference type="EMBL" id="MDC3421887.1"/>
    </source>
</evidence>
<evidence type="ECO:0000256" key="11">
    <source>
        <dbReference type="SAM" id="Phobius"/>
    </source>
</evidence>
<dbReference type="Gene3D" id="3.30.300.30">
    <property type="match status" value="1"/>
</dbReference>
<keyword evidence="14" id="KW-0282">Flagellum</keyword>
<evidence type="ECO:0000259" key="13">
    <source>
        <dbReference type="Pfam" id="PF08345"/>
    </source>
</evidence>
<dbReference type="PANTHER" id="PTHR30046">
    <property type="entry name" value="FLAGELLAR M-RING PROTEIN"/>
    <property type="match status" value="1"/>
</dbReference>
<reference evidence="14" key="1">
    <citation type="submission" date="2022-06" db="EMBL/GenBank/DDBJ databases">
        <title>Aquibacillus sp. a new bacterium isolated from soil saline samples.</title>
        <authorList>
            <person name="Galisteo C."/>
            <person name="De La Haba R."/>
            <person name="Sanchez-Porro C."/>
            <person name="Ventosa A."/>
        </authorList>
    </citation>
    <scope>NUCLEOTIDE SEQUENCE</scope>
    <source>
        <strain evidence="14">JCM 12387</strain>
    </source>
</reference>
<evidence type="ECO:0000313" key="15">
    <source>
        <dbReference type="Proteomes" id="UP001145072"/>
    </source>
</evidence>
<gene>
    <name evidence="14" type="primary">fliF</name>
    <name evidence="14" type="ORF">NC661_16045</name>
</gene>
<feature type="transmembrane region" description="Helical" evidence="11">
    <location>
        <begin position="25"/>
        <end position="44"/>
    </location>
</feature>
<keyword evidence="15" id="KW-1185">Reference proteome</keyword>
<proteinExistence type="inferred from homology"/>